<dbReference type="Proteomes" id="UP000530424">
    <property type="component" value="Unassembled WGS sequence"/>
</dbReference>
<feature type="region of interest" description="Disordered" evidence="1">
    <location>
        <begin position="112"/>
        <end position="209"/>
    </location>
</feature>
<gene>
    <name evidence="3" type="ORF">HNR19_003000</name>
</gene>
<feature type="region of interest" description="Disordered" evidence="1">
    <location>
        <begin position="236"/>
        <end position="264"/>
    </location>
</feature>
<evidence type="ECO:0000313" key="4">
    <source>
        <dbReference type="Proteomes" id="UP000530424"/>
    </source>
</evidence>
<protein>
    <submittedName>
        <fullName evidence="3">Uncharacterized protein</fullName>
    </submittedName>
</protein>
<evidence type="ECO:0000313" key="3">
    <source>
        <dbReference type="EMBL" id="NYJ02302.1"/>
    </source>
</evidence>
<keyword evidence="2" id="KW-1133">Transmembrane helix</keyword>
<feature type="compositionally biased region" description="Pro residues" evidence="1">
    <location>
        <begin position="177"/>
        <end position="187"/>
    </location>
</feature>
<evidence type="ECO:0000256" key="1">
    <source>
        <dbReference type="SAM" id="MobiDB-lite"/>
    </source>
</evidence>
<keyword evidence="2" id="KW-0472">Membrane</keyword>
<sequence length="533" mass="56338">MELHESLYALGQAQGRELFNDADSFRGALDDWLDEEAATTGDINLLVDAVRLGAFGSMSSMLDSGADSDRAIADAGARLARDRGSADVGGAMWALSVLGYAIGRVSEGQVRTYQSQHASRQVPPPGTAVPPAAGAPTAVKPQTPAGPPPVTQRPGATPPANPVWPSSGGNPTAVPGQTPPPPAPTPAQPAYGGSFPPPPQGPQPTKGKKSPLVPILVGLVALLVIAAGVVGAIALTGGDDEKKDDPTADGSETPDTGEPDLTPEGITERYSALAQSIASGTSLKECTPADSLAAGEEEKLDCTVSTGTLVLTTYSDEADINAARTKAINLAEGHLTNQVDSGYFSLFDPTDAEDTSRPASLYWDSKAATQSALLTAANGSDADALLTAWKATTPTVDEPTRIMSPELQALADQFSIRRCERIPTLYQGELEESQCVRNGKSVWVAEFAEEKDFRDYRALAKQLSKQDQYPVDSYWWDTNDASQTEQGKIYGYTDDSNNGVLYFDDLDCLCYVQAYDNGDGNPVALWKSYFNVE</sequence>
<accession>A0A853C6J5</accession>
<feature type="compositionally biased region" description="Low complexity" evidence="1">
    <location>
        <begin position="129"/>
        <end position="139"/>
    </location>
</feature>
<name>A0A853C6J5_9ACTN</name>
<comment type="caution">
    <text evidence="3">The sequence shown here is derived from an EMBL/GenBank/DDBJ whole genome shotgun (WGS) entry which is preliminary data.</text>
</comment>
<reference evidence="3 4" key="1">
    <citation type="submission" date="2020-07" db="EMBL/GenBank/DDBJ databases">
        <title>Sequencing the genomes of 1000 actinobacteria strains.</title>
        <authorList>
            <person name="Klenk H.-P."/>
        </authorList>
    </citation>
    <scope>NUCLEOTIDE SEQUENCE [LARGE SCALE GENOMIC DNA]</scope>
    <source>
        <strain evidence="3 4">DSM 103833</strain>
    </source>
</reference>
<keyword evidence="2" id="KW-0812">Transmembrane</keyword>
<proteinExistence type="predicted"/>
<feature type="transmembrane region" description="Helical" evidence="2">
    <location>
        <begin position="212"/>
        <end position="235"/>
    </location>
</feature>
<evidence type="ECO:0000256" key="2">
    <source>
        <dbReference type="SAM" id="Phobius"/>
    </source>
</evidence>
<dbReference type="RefSeq" id="WP_179668688.1">
    <property type="nucleotide sequence ID" value="NZ_JACCFP010000001.1"/>
</dbReference>
<dbReference type="EMBL" id="JACCFP010000001">
    <property type="protein sequence ID" value="NYJ02302.1"/>
    <property type="molecule type" value="Genomic_DNA"/>
</dbReference>
<organism evidence="3 4">
    <name type="scientific">Nocardioides thalensis</name>
    <dbReference type="NCBI Taxonomy" id="1914755"/>
    <lineage>
        <taxon>Bacteria</taxon>
        <taxon>Bacillati</taxon>
        <taxon>Actinomycetota</taxon>
        <taxon>Actinomycetes</taxon>
        <taxon>Propionibacteriales</taxon>
        <taxon>Nocardioidaceae</taxon>
        <taxon>Nocardioides</taxon>
    </lineage>
</organism>
<dbReference type="AlphaFoldDB" id="A0A853C6J5"/>
<keyword evidence="4" id="KW-1185">Reference proteome</keyword>
<feature type="compositionally biased region" description="Pro residues" evidence="1">
    <location>
        <begin position="144"/>
        <end position="162"/>
    </location>
</feature>